<dbReference type="InterPro" id="IPR005220">
    <property type="entry name" value="CarO-like"/>
</dbReference>
<keyword evidence="4" id="KW-1185">Reference proteome</keyword>
<keyword evidence="1 2" id="KW-0732">Signal</keyword>
<dbReference type="InterPro" id="IPR036700">
    <property type="entry name" value="BOBF_sf"/>
</dbReference>
<dbReference type="Gene3D" id="2.40.50.200">
    <property type="entry name" value="Bacterial OB-fold"/>
    <property type="match status" value="1"/>
</dbReference>
<reference evidence="4" key="1">
    <citation type="submission" date="2018-06" db="EMBL/GenBank/DDBJ databases">
        <title>Complete genome of Pseudomonas insecticola strain QZS01.</title>
        <authorList>
            <person name="Wang J."/>
            <person name="Su Q."/>
        </authorList>
    </citation>
    <scope>NUCLEOTIDE SEQUENCE [LARGE SCALE GENOMIC DNA]</scope>
    <source>
        <strain evidence="4">QZS01</strain>
    </source>
</reference>
<dbReference type="EMBL" id="CP029822">
    <property type="protein sequence ID" value="AZS49379.1"/>
    <property type="molecule type" value="Genomic_DNA"/>
</dbReference>
<dbReference type="NCBIfam" id="NF033674">
    <property type="entry name" value="stress_OB_fold"/>
    <property type="match status" value="1"/>
</dbReference>
<feature type="signal peptide" evidence="2">
    <location>
        <begin position="1"/>
        <end position="20"/>
    </location>
</feature>
<dbReference type="AlphaFoldDB" id="A0A3S9XAD3"/>
<sequence>MKKTLLIAALLTVGCTGVLAQQGGYTGPKSTGVVNVAQAKQMRDDTKVTLHGTIVKQLGDEKYLFKDSTGEITIEIDDDDWNGLAIGANDQIEIYGEVDKDWNSVEIDVDSIRKVNQ</sequence>
<name>A0A3S9XAD3_9GAMM</name>
<proteinExistence type="predicted"/>
<accession>A0A3S9XAD3</accession>
<dbReference type="PANTHER" id="PTHR36571:SF1">
    <property type="entry name" value="PROTEIN YGIW"/>
    <property type="match status" value="1"/>
</dbReference>
<dbReference type="Pfam" id="PF04076">
    <property type="entry name" value="BOF"/>
    <property type="match status" value="1"/>
</dbReference>
<dbReference type="SUPFAM" id="SSF101756">
    <property type="entry name" value="Hypothetical protein YgiW"/>
    <property type="match status" value="1"/>
</dbReference>
<evidence type="ECO:0000313" key="4">
    <source>
        <dbReference type="Proteomes" id="UP000273143"/>
    </source>
</evidence>
<feature type="chain" id="PRO_5019198162" evidence="2">
    <location>
        <begin position="21"/>
        <end position="117"/>
    </location>
</feature>
<gene>
    <name evidence="3" type="ORF">DM558_00655</name>
</gene>
<dbReference type="KEGG" id="emo:DM558_00655"/>
<organism evidence="3 4">
    <name type="scientific">Entomomonas moraniae</name>
    <dbReference type="NCBI Taxonomy" id="2213226"/>
    <lineage>
        <taxon>Bacteria</taxon>
        <taxon>Pseudomonadati</taxon>
        <taxon>Pseudomonadota</taxon>
        <taxon>Gammaproteobacteria</taxon>
        <taxon>Pseudomonadales</taxon>
        <taxon>Pseudomonadaceae</taxon>
        <taxon>Entomomonas</taxon>
    </lineage>
</organism>
<dbReference type="NCBIfam" id="TIGR00156">
    <property type="entry name" value="YgiW/YdeI family stress tolerance OB fold protein"/>
    <property type="match status" value="1"/>
</dbReference>
<protein>
    <submittedName>
        <fullName evidence="3">YgiW/YdeI family stress tolerance OB fold protein</fullName>
    </submittedName>
</protein>
<dbReference type="PROSITE" id="PS51257">
    <property type="entry name" value="PROKAR_LIPOPROTEIN"/>
    <property type="match status" value="1"/>
</dbReference>
<evidence type="ECO:0000256" key="2">
    <source>
        <dbReference type="SAM" id="SignalP"/>
    </source>
</evidence>
<evidence type="ECO:0000313" key="3">
    <source>
        <dbReference type="EMBL" id="AZS49379.1"/>
    </source>
</evidence>
<evidence type="ECO:0000256" key="1">
    <source>
        <dbReference type="ARBA" id="ARBA00022729"/>
    </source>
</evidence>
<dbReference type="Proteomes" id="UP000273143">
    <property type="component" value="Chromosome"/>
</dbReference>
<dbReference type="RefSeq" id="WP_127161596.1">
    <property type="nucleotide sequence ID" value="NZ_CP029822.1"/>
</dbReference>
<dbReference type="InterPro" id="IPR016052">
    <property type="entry name" value="YgiW/YdeI"/>
</dbReference>
<dbReference type="PANTHER" id="PTHR36571">
    <property type="entry name" value="PROTEIN YGIW"/>
    <property type="match status" value="1"/>
</dbReference>